<evidence type="ECO:0000256" key="2">
    <source>
        <dbReference type="ARBA" id="ARBA00012438"/>
    </source>
</evidence>
<dbReference type="PANTHER" id="PTHR43065:SF46">
    <property type="entry name" value="C4-DICARBOXYLATE TRANSPORT SENSOR PROTEIN DCTB"/>
    <property type="match status" value="1"/>
</dbReference>
<keyword evidence="5" id="KW-0547">Nucleotide-binding</keyword>
<evidence type="ECO:0000256" key="6">
    <source>
        <dbReference type="ARBA" id="ARBA00022777"/>
    </source>
</evidence>
<dbReference type="InterPro" id="IPR004358">
    <property type="entry name" value="Sig_transdc_His_kin-like_C"/>
</dbReference>
<dbReference type="SMART" id="SM00387">
    <property type="entry name" value="HATPase_c"/>
    <property type="match status" value="1"/>
</dbReference>
<dbReference type="EMBL" id="CP018800">
    <property type="protein sequence ID" value="ATX81318.1"/>
    <property type="molecule type" value="Genomic_DNA"/>
</dbReference>
<evidence type="ECO:0000256" key="5">
    <source>
        <dbReference type="ARBA" id="ARBA00022741"/>
    </source>
</evidence>
<dbReference type="InterPro" id="IPR005467">
    <property type="entry name" value="His_kinase_dom"/>
</dbReference>
<evidence type="ECO:0000256" key="1">
    <source>
        <dbReference type="ARBA" id="ARBA00000085"/>
    </source>
</evidence>
<dbReference type="InterPro" id="IPR036890">
    <property type="entry name" value="HATPase_C_sf"/>
</dbReference>
<keyword evidence="8" id="KW-0902">Two-component regulatory system</keyword>
<dbReference type="GO" id="GO:0005524">
    <property type="term" value="F:ATP binding"/>
    <property type="evidence" value="ECO:0007669"/>
    <property type="project" value="UniProtKB-KW"/>
</dbReference>
<dbReference type="InterPro" id="IPR035965">
    <property type="entry name" value="PAS-like_dom_sf"/>
</dbReference>
<dbReference type="InterPro" id="IPR003594">
    <property type="entry name" value="HATPase_dom"/>
</dbReference>
<dbReference type="InterPro" id="IPR036097">
    <property type="entry name" value="HisK_dim/P_sf"/>
</dbReference>
<dbReference type="CDD" id="cd00130">
    <property type="entry name" value="PAS"/>
    <property type="match status" value="1"/>
</dbReference>
<dbReference type="Gene3D" id="1.10.287.130">
    <property type="match status" value="1"/>
</dbReference>
<evidence type="ECO:0000256" key="3">
    <source>
        <dbReference type="ARBA" id="ARBA00022553"/>
    </source>
</evidence>
<keyword evidence="7" id="KW-0067">ATP-binding</keyword>
<evidence type="ECO:0000313" key="11">
    <source>
        <dbReference type="EMBL" id="ATX81318.1"/>
    </source>
</evidence>
<dbReference type="SUPFAM" id="SSF47384">
    <property type="entry name" value="Homodimeric domain of signal transducing histidine kinase"/>
    <property type="match status" value="1"/>
</dbReference>
<sequence length="356" mass="38831">MPHTQTNLNSLLSVLSKLHDGVILTNSKLNITFANHAAHEIFGYSPRELIGANISDLIPEEHRAHHQHLTDTYMHNPVPRLMNPSMRLEGTNRTGETIPLIVSLDPIETESETMILVLIRDIRTVVRMETELFHARKLETIGKTAAGIIHDLKNVLHIINSSNYFAKKDSSGNALKYLDDIDTQTQVANNMLTSLLNYLRHGNPAAKRINLGDSLKALEPVARSLLPKRVEFNVEAGDEHLHVHSTSTSIEQVLLNLLFNAGDAIANATQPKVTVSLMKEKGSGNAILSVADNGCGMSDKVKANLFQAFFTTKESKGTGLGLASVYGAVVDIGGQIEVESNEGMGTTFFISLPTVA</sequence>
<reference evidence="11 12" key="1">
    <citation type="submission" date="2016-12" db="EMBL/GenBank/DDBJ databases">
        <title>Isolation and genomic insights into novel planktonic Zetaproteobacteria from stratified waters of the Chesapeake Bay.</title>
        <authorList>
            <person name="McAllister S.M."/>
            <person name="Kato S."/>
            <person name="Chan C.S."/>
            <person name="Chiu B.K."/>
            <person name="Field E.K."/>
        </authorList>
    </citation>
    <scope>NUCLEOTIDE SEQUENCE [LARGE SCALE GENOMIC DNA]</scope>
    <source>
        <strain evidence="11 12">CP-8</strain>
    </source>
</reference>
<dbReference type="InterPro" id="IPR000014">
    <property type="entry name" value="PAS"/>
</dbReference>
<dbReference type="GO" id="GO:0000155">
    <property type="term" value="F:phosphorelay sensor kinase activity"/>
    <property type="evidence" value="ECO:0007669"/>
    <property type="project" value="InterPro"/>
</dbReference>
<feature type="domain" description="Histidine kinase" evidence="9">
    <location>
        <begin position="147"/>
        <end position="356"/>
    </location>
</feature>
<organism evidence="11 12">
    <name type="scientific">Mariprofundus ferrinatatus</name>
    <dbReference type="NCBI Taxonomy" id="1921087"/>
    <lineage>
        <taxon>Bacteria</taxon>
        <taxon>Pseudomonadati</taxon>
        <taxon>Pseudomonadota</taxon>
        <taxon>Candidatius Mariprofundia</taxon>
        <taxon>Mariprofundales</taxon>
        <taxon>Mariprofundaceae</taxon>
        <taxon>Mariprofundus</taxon>
    </lineage>
</organism>
<dbReference type="PROSITE" id="PS50109">
    <property type="entry name" value="HIS_KIN"/>
    <property type="match status" value="1"/>
</dbReference>
<evidence type="ECO:0000313" key="12">
    <source>
        <dbReference type="Proteomes" id="UP000231637"/>
    </source>
</evidence>
<dbReference type="PANTHER" id="PTHR43065">
    <property type="entry name" value="SENSOR HISTIDINE KINASE"/>
    <property type="match status" value="1"/>
</dbReference>
<evidence type="ECO:0000259" key="10">
    <source>
        <dbReference type="PROSITE" id="PS50112"/>
    </source>
</evidence>
<dbReference type="Gene3D" id="3.30.565.10">
    <property type="entry name" value="Histidine kinase-like ATPase, C-terminal domain"/>
    <property type="match status" value="1"/>
</dbReference>
<protein>
    <recommendedName>
        <fullName evidence="2">histidine kinase</fullName>
        <ecNumber evidence="2">2.7.13.3</ecNumber>
    </recommendedName>
</protein>
<dbReference type="Pfam" id="PF00989">
    <property type="entry name" value="PAS"/>
    <property type="match status" value="1"/>
</dbReference>
<dbReference type="SMART" id="SM00091">
    <property type="entry name" value="PAS"/>
    <property type="match status" value="1"/>
</dbReference>
<gene>
    <name evidence="11" type="ORF">Ga0123462_0443</name>
</gene>
<dbReference type="PRINTS" id="PR00344">
    <property type="entry name" value="BCTRLSENSOR"/>
</dbReference>
<dbReference type="PROSITE" id="PS50112">
    <property type="entry name" value="PAS"/>
    <property type="match status" value="1"/>
</dbReference>
<keyword evidence="4" id="KW-0808">Transferase</keyword>
<dbReference type="GO" id="GO:0006355">
    <property type="term" value="P:regulation of DNA-templated transcription"/>
    <property type="evidence" value="ECO:0007669"/>
    <property type="project" value="InterPro"/>
</dbReference>
<dbReference type="OrthoDB" id="5288565at2"/>
<evidence type="ECO:0000259" key="9">
    <source>
        <dbReference type="PROSITE" id="PS50109"/>
    </source>
</evidence>
<dbReference type="NCBIfam" id="TIGR00229">
    <property type="entry name" value="sensory_box"/>
    <property type="match status" value="1"/>
</dbReference>
<name>A0A2K8L1Y0_9PROT</name>
<dbReference type="InterPro" id="IPR013767">
    <property type="entry name" value="PAS_fold"/>
</dbReference>
<dbReference type="RefSeq" id="WP_100264797.1">
    <property type="nucleotide sequence ID" value="NZ_CP018800.1"/>
</dbReference>
<evidence type="ECO:0000256" key="8">
    <source>
        <dbReference type="ARBA" id="ARBA00023012"/>
    </source>
</evidence>
<dbReference type="Gene3D" id="3.30.450.20">
    <property type="entry name" value="PAS domain"/>
    <property type="match status" value="1"/>
</dbReference>
<keyword evidence="6" id="KW-0418">Kinase</keyword>
<dbReference type="AlphaFoldDB" id="A0A2K8L1Y0"/>
<comment type="catalytic activity">
    <reaction evidence="1">
        <text>ATP + protein L-histidine = ADP + protein N-phospho-L-histidine.</text>
        <dbReference type="EC" id="2.7.13.3"/>
    </reaction>
</comment>
<accession>A0A2K8L1Y0</accession>
<keyword evidence="3" id="KW-0597">Phosphoprotein</keyword>
<evidence type="ECO:0000256" key="4">
    <source>
        <dbReference type="ARBA" id="ARBA00022679"/>
    </source>
</evidence>
<keyword evidence="12" id="KW-1185">Reference proteome</keyword>
<dbReference type="SUPFAM" id="SSF55874">
    <property type="entry name" value="ATPase domain of HSP90 chaperone/DNA topoisomerase II/histidine kinase"/>
    <property type="match status" value="1"/>
</dbReference>
<dbReference type="SUPFAM" id="SSF55785">
    <property type="entry name" value="PYP-like sensor domain (PAS domain)"/>
    <property type="match status" value="1"/>
</dbReference>
<evidence type="ECO:0000256" key="7">
    <source>
        <dbReference type="ARBA" id="ARBA00022840"/>
    </source>
</evidence>
<dbReference type="Pfam" id="PF02518">
    <property type="entry name" value="HATPase_c"/>
    <property type="match status" value="1"/>
</dbReference>
<dbReference type="KEGG" id="mfn:Ga0123462_0443"/>
<proteinExistence type="predicted"/>
<dbReference type="EC" id="2.7.13.3" evidence="2"/>
<feature type="domain" description="PAS" evidence="10">
    <location>
        <begin position="7"/>
        <end position="77"/>
    </location>
</feature>
<dbReference type="Proteomes" id="UP000231637">
    <property type="component" value="Chromosome"/>
</dbReference>